<name>A0A0C9W2F0_9AGAM</name>
<keyword evidence="2" id="KW-1185">Reference proteome</keyword>
<organism evidence="1 2">
    <name type="scientific">Hydnomerulius pinastri MD-312</name>
    <dbReference type="NCBI Taxonomy" id="994086"/>
    <lineage>
        <taxon>Eukaryota</taxon>
        <taxon>Fungi</taxon>
        <taxon>Dikarya</taxon>
        <taxon>Basidiomycota</taxon>
        <taxon>Agaricomycotina</taxon>
        <taxon>Agaricomycetes</taxon>
        <taxon>Agaricomycetidae</taxon>
        <taxon>Boletales</taxon>
        <taxon>Boletales incertae sedis</taxon>
        <taxon>Leucogyrophana</taxon>
    </lineage>
</organism>
<evidence type="ECO:0000313" key="2">
    <source>
        <dbReference type="Proteomes" id="UP000053820"/>
    </source>
</evidence>
<dbReference type="Proteomes" id="UP000053820">
    <property type="component" value="Unassembled WGS sequence"/>
</dbReference>
<protein>
    <submittedName>
        <fullName evidence="1">Uncharacterized protein</fullName>
    </submittedName>
</protein>
<dbReference type="EMBL" id="KN839844">
    <property type="protein sequence ID" value="KIJ65155.1"/>
    <property type="molecule type" value="Genomic_DNA"/>
</dbReference>
<sequence length="157" mass="17672">MAHGKVIGRGGLEDLDGIPRDPKATWCTGRKIRVLTCYDVSETTAQHDARPTTIFAGNVTLILRQLQAGICLGSSRLQPAFSWADRFLGSDLEDENWVAEVWLKYLMRLAVTRMFMNRSSPIGETETSPSFRNRRGSRLPPMPVITDDGAWWKRGIH</sequence>
<dbReference type="AlphaFoldDB" id="A0A0C9W2F0"/>
<evidence type="ECO:0000313" key="1">
    <source>
        <dbReference type="EMBL" id="KIJ65155.1"/>
    </source>
</evidence>
<proteinExistence type="predicted"/>
<dbReference type="HOGENOM" id="CLU_1678137_0_0_1"/>
<accession>A0A0C9W2F0</accession>
<gene>
    <name evidence="1" type="ORF">HYDPIDRAFT_39783</name>
</gene>
<reference evidence="1 2" key="1">
    <citation type="submission" date="2014-04" db="EMBL/GenBank/DDBJ databases">
        <title>Evolutionary Origins and Diversification of the Mycorrhizal Mutualists.</title>
        <authorList>
            <consortium name="DOE Joint Genome Institute"/>
            <consortium name="Mycorrhizal Genomics Consortium"/>
            <person name="Kohler A."/>
            <person name="Kuo A."/>
            <person name="Nagy L.G."/>
            <person name="Floudas D."/>
            <person name="Copeland A."/>
            <person name="Barry K.W."/>
            <person name="Cichocki N."/>
            <person name="Veneault-Fourrey C."/>
            <person name="LaButti K."/>
            <person name="Lindquist E.A."/>
            <person name="Lipzen A."/>
            <person name="Lundell T."/>
            <person name="Morin E."/>
            <person name="Murat C."/>
            <person name="Riley R."/>
            <person name="Ohm R."/>
            <person name="Sun H."/>
            <person name="Tunlid A."/>
            <person name="Henrissat B."/>
            <person name="Grigoriev I.V."/>
            <person name="Hibbett D.S."/>
            <person name="Martin F."/>
        </authorList>
    </citation>
    <scope>NUCLEOTIDE SEQUENCE [LARGE SCALE GENOMIC DNA]</scope>
    <source>
        <strain evidence="1 2">MD-312</strain>
    </source>
</reference>